<comment type="similarity">
    <text evidence="2">Belongs to the plant ACBP60 protein family.</text>
</comment>
<comment type="caution">
    <text evidence="12">The sequence shown here is derived from an EMBL/GenBank/DDBJ whole genome shotgun (WGS) entry which is preliminary data.</text>
</comment>
<dbReference type="InterPro" id="IPR046829">
    <property type="entry name" value="Calmod_bind_C"/>
</dbReference>
<feature type="domain" description="Calmodulin binding protein central" evidence="10">
    <location>
        <begin position="365"/>
        <end position="428"/>
    </location>
</feature>
<evidence type="ECO:0000256" key="3">
    <source>
        <dbReference type="ARBA" id="ARBA00023015"/>
    </source>
</evidence>
<proteinExistence type="inferred from homology"/>
<dbReference type="Proteomes" id="UP001064489">
    <property type="component" value="Chromosome 3"/>
</dbReference>
<feature type="compositionally biased region" description="Basic and acidic residues" evidence="8">
    <location>
        <begin position="62"/>
        <end position="72"/>
    </location>
</feature>
<dbReference type="InterPro" id="IPR046831">
    <property type="entry name" value="Calmodulin_bind_N"/>
</dbReference>
<dbReference type="Pfam" id="PF07887">
    <property type="entry name" value="Calmodulin_bind"/>
    <property type="match status" value="1"/>
</dbReference>
<organism evidence="12 13">
    <name type="scientific">Acer negundo</name>
    <name type="common">Box elder</name>
    <dbReference type="NCBI Taxonomy" id="4023"/>
    <lineage>
        <taxon>Eukaryota</taxon>
        <taxon>Viridiplantae</taxon>
        <taxon>Streptophyta</taxon>
        <taxon>Embryophyta</taxon>
        <taxon>Tracheophyta</taxon>
        <taxon>Spermatophyta</taxon>
        <taxon>Magnoliopsida</taxon>
        <taxon>eudicotyledons</taxon>
        <taxon>Gunneridae</taxon>
        <taxon>Pentapetalae</taxon>
        <taxon>rosids</taxon>
        <taxon>malvids</taxon>
        <taxon>Sapindales</taxon>
        <taxon>Sapindaceae</taxon>
        <taxon>Hippocastanoideae</taxon>
        <taxon>Acereae</taxon>
        <taxon>Acer</taxon>
    </lineage>
</organism>
<dbReference type="PANTHER" id="PTHR31713">
    <property type="entry name" value="OS02G0177800 PROTEIN"/>
    <property type="match status" value="1"/>
</dbReference>
<accession>A0AAD5J560</accession>
<evidence type="ECO:0000259" key="9">
    <source>
        <dbReference type="Pfam" id="PF07887"/>
    </source>
</evidence>
<dbReference type="EMBL" id="JAJSOW010000100">
    <property type="protein sequence ID" value="KAI9185512.1"/>
    <property type="molecule type" value="Genomic_DNA"/>
</dbReference>
<protein>
    <submittedName>
        <fullName evidence="12">Uncharacterized protein</fullName>
    </submittedName>
</protein>
<evidence type="ECO:0000256" key="5">
    <source>
        <dbReference type="ARBA" id="ARBA00023159"/>
    </source>
</evidence>
<reference evidence="12" key="2">
    <citation type="submission" date="2023-02" db="EMBL/GenBank/DDBJ databases">
        <authorList>
            <person name="Swenson N.G."/>
            <person name="Wegrzyn J.L."/>
            <person name="Mcevoy S.L."/>
        </authorList>
    </citation>
    <scope>NUCLEOTIDE SEQUENCE</scope>
    <source>
        <strain evidence="12">91603</strain>
        <tissue evidence="12">Leaf</tissue>
    </source>
</reference>
<evidence type="ECO:0000256" key="7">
    <source>
        <dbReference type="ARBA" id="ARBA00023242"/>
    </source>
</evidence>
<dbReference type="GO" id="GO:0005516">
    <property type="term" value="F:calmodulin binding"/>
    <property type="evidence" value="ECO:0007669"/>
    <property type="project" value="InterPro"/>
</dbReference>
<feature type="compositionally biased region" description="Basic and acidic residues" evidence="8">
    <location>
        <begin position="43"/>
        <end position="53"/>
    </location>
</feature>
<evidence type="ECO:0000256" key="4">
    <source>
        <dbReference type="ARBA" id="ARBA00023125"/>
    </source>
</evidence>
<keyword evidence="13" id="KW-1185">Reference proteome</keyword>
<evidence type="ECO:0000256" key="1">
    <source>
        <dbReference type="ARBA" id="ARBA00004123"/>
    </source>
</evidence>
<keyword evidence="3" id="KW-0805">Transcription regulation</keyword>
<dbReference type="GO" id="GO:0003700">
    <property type="term" value="F:DNA-binding transcription factor activity"/>
    <property type="evidence" value="ECO:0007669"/>
    <property type="project" value="TreeGrafter"/>
</dbReference>
<feature type="domain" description="Calmodulin binding protein-like N-terminal" evidence="9">
    <location>
        <begin position="205"/>
        <end position="352"/>
    </location>
</feature>
<evidence type="ECO:0000256" key="8">
    <source>
        <dbReference type="SAM" id="MobiDB-lite"/>
    </source>
</evidence>
<sequence>MEGAMERVLECLRQEMKGARKSAMRVLKQEMELAMEPVIERVKNDGTTDKTTADRNVNQRTSLDHQTKKSAKGELKLGARVLQSRSRDQVRVTEAISQAFAVRDHRGKMNKKHDHPSLDDEYQSCVLHRDFAEFVKNTRAVLDIMAGNSVSVEEMASIMEPIIQKLVLEEMEQVTKHVTLTILKHFNVTPRTSLDQAETSEGRGYQLRFANKLPSIIFTDNKIKDKSNESVKIVLVDTIRKEPVTSGPLSSIKIQILVLDGDFGCEAQENWTEQEFNAKVVHEREGKRPLLTGELNIMLRDGVGIINDLSFTDNSIWIRCRKFRLGARVVQSIGGQVSIKEAISEAFMVKDHRAEVYKKHCPPSLDDKVWRLEKIRKDGKFHQRLASHQIDTVKDFMRMYVTDPITLRKMLNCPKGAWDKIVEHASTCAVVDEKFYAYSVEGIGLLFNSIYMLVAATFDGHNYQYLDKLSVVQKSSVESIKEQAYKNVNNFDPIDGLAIFGPSKSLTSLQDEPISGSTTGLQRPEFPVAEQGSAEMQIDCHHATASSFYMGGSENHSHQLQLPVAENTHLIQEFDPIFGNYNFRMDEFFSPFNGETVPNLASEMTSQAPMSTWPPVNATWEHNNGFNQPSTMNDSEFAHDANTHGMQQAVDPMSTRSPLSATWGNSYGMFMPISNNFESASLSNTHGIFLDQHSVISQRKEILLERKKNYKSII</sequence>
<feature type="region of interest" description="Disordered" evidence="8">
    <location>
        <begin position="43"/>
        <end position="72"/>
    </location>
</feature>
<dbReference type="AlphaFoldDB" id="A0AAD5J560"/>
<dbReference type="InterPro" id="IPR046830">
    <property type="entry name" value="Calmod_bind_M"/>
</dbReference>
<evidence type="ECO:0000259" key="10">
    <source>
        <dbReference type="Pfam" id="PF20451"/>
    </source>
</evidence>
<dbReference type="Pfam" id="PF20452">
    <property type="entry name" value="Calmod_bind_C"/>
    <property type="match status" value="1"/>
</dbReference>
<reference evidence="12" key="1">
    <citation type="journal article" date="2022" name="Plant J.">
        <title>Strategies of tolerance reflected in two North American maple genomes.</title>
        <authorList>
            <person name="McEvoy S.L."/>
            <person name="Sezen U.U."/>
            <person name="Trouern-Trend A."/>
            <person name="McMahon S.M."/>
            <person name="Schaberg P.G."/>
            <person name="Yang J."/>
            <person name="Wegrzyn J.L."/>
            <person name="Swenson N.G."/>
        </authorList>
    </citation>
    <scope>NUCLEOTIDE SEQUENCE</scope>
    <source>
        <strain evidence="12">91603</strain>
    </source>
</reference>
<evidence type="ECO:0000313" key="13">
    <source>
        <dbReference type="Proteomes" id="UP001064489"/>
    </source>
</evidence>
<keyword evidence="7" id="KW-0539">Nucleus</keyword>
<dbReference type="GO" id="GO:0080142">
    <property type="term" value="P:regulation of salicylic acid biosynthetic process"/>
    <property type="evidence" value="ECO:0007669"/>
    <property type="project" value="TreeGrafter"/>
</dbReference>
<name>A0AAD5J560_ACENE</name>
<dbReference type="PANTHER" id="PTHR31713:SF43">
    <property type="entry name" value="CALMODULIN-BINDING PROTEIN 60 G"/>
    <property type="match status" value="1"/>
</dbReference>
<dbReference type="Pfam" id="PF20451">
    <property type="entry name" value="Calmod_bind_M"/>
    <property type="match status" value="1"/>
</dbReference>
<dbReference type="GO" id="GO:0043565">
    <property type="term" value="F:sequence-specific DNA binding"/>
    <property type="evidence" value="ECO:0007669"/>
    <property type="project" value="TreeGrafter"/>
</dbReference>
<keyword evidence="6" id="KW-0804">Transcription</keyword>
<gene>
    <name evidence="12" type="ORF">LWI28_008021</name>
</gene>
<keyword evidence="4" id="KW-0238">DNA-binding</keyword>
<evidence type="ECO:0000256" key="6">
    <source>
        <dbReference type="ARBA" id="ARBA00023163"/>
    </source>
</evidence>
<evidence type="ECO:0000259" key="11">
    <source>
        <dbReference type="Pfam" id="PF20452"/>
    </source>
</evidence>
<keyword evidence="5" id="KW-0010">Activator</keyword>
<comment type="subcellular location">
    <subcellularLocation>
        <location evidence="1">Nucleus</location>
    </subcellularLocation>
</comment>
<feature type="domain" description="Calmodulin binding protein C-terminal" evidence="11">
    <location>
        <begin position="434"/>
        <end position="492"/>
    </location>
</feature>
<dbReference type="GO" id="GO:0005634">
    <property type="term" value="C:nucleus"/>
    <property type="evidence" value="ECO:0007669"/>
    <property type="project" value="UniProtKB-SubCell"/>
</dbReference>
<evidence type="ECO:0000313" key="12">
    <source>
        <dbReference type="EMBL" id="KAI9185512.1"/>
    </source>
</evidence>
<dbReference type="InterPro" id="IPR012416">
    <property type="entry name" value="CBP60"/>
</dbReference>
<evidence type="ECO:0000256" key="2">
    <source>
        <dbReference type="ARBA" id="ARBA00007214"/>
    </source>
</evidence>